<dbReference type="Proteomes" id="UP000188159">
    <property type="component" value="Chromosome"/>
</dbReference>
<gene>
    <name evidence="1" type="ORF">DO83_01370</name>
</gene>
<sequence length="126" mass="14534">MAYTKKTWVKGSTPLSAENFNHMEQGIADAHTEITQLNSDLKNALVTQYAELNGTGNNYFYVDRKQGYRLSSAILHVYDTGYIRVEAISQEVNNENCYVLWTNNSYPQNKKIGCDLVWIKENFLWN</sequence>
<evidence type="ECO:0000313" key="2">
    <source>
        <dbReference type="Proteomes" id="UP000188159"/>
    </source>
</evidence>
<proteinExistence type="predicted"/>
<accession>A0A1Q2C3X8</accession>
<organism evidence="1 2">
    <name type="scientific">Anaerostipes hadrus</name>
    <dbReference type="NCBI Taxonomy" id="649756"/>
    <lineage>
        <taxon>Bacteria</taxon>
        <taxon>Bacillati</taxon>
        <taxon>Bacillota</taxon>
        <taxon>Clostridia</taxon>
        <taxon>Lachnospirales</taxon>
        <taxon>Lachnospiraceae</taxon>
        <taxon>Anaerostipes</taxon>
    </lineage>
</organism>
<reference evidence="1 2" key="1">
    <citation type="journal article" date="2016" name="Sci. Rep.">
        <title>Accelerated dysbiosis of gut microbiota during aggravation of DSS-induced colitis by a butyrate-producing bacterium.</title>
        <authorList>
            <person name="Zhang Q."/>
            <person name="Wu Y."/>
            <person name="Wang J."/>
            <person name="Wu G."/>
            <person name="Long W."/>
            <person name="Xue Z."/>
            <person name="Wang L."/>
            <person name="Zhang X."/>
            <person name="Pang X."/>
            <person name="Zhao Y."/>
            <person name="Zhao L."/>
            <person name="Zhang C."/>
        </authorList>
    </citation>
    <scope>NUCLEOTIDE SEQUENCE [LARGE SCALE GENOMIC DNA]</scope>
    <source>
        <strain evidence="1 2">BPB5</strain>
    </source>
</reference>
<evidence type="ECO:0000313" key="1">
    <source>
        <dbReference type="EMBL" id="AQP38405.1"/>
    </source>
</evidence>
<dbReference type="RefSeq" id="WP_077325265.1">
    <property type="nucleotide sequence ID" value="NZ_CP012098.1"/>
</dbReference>
<dbReference type="AlphaFoldDB" id="A0A1Q2C3X8"/>
<name>A0A1Q2C3X8_ANAHA</name>
<dbReference type="EMBL" id="CP012098">
    <property type="protein sequence ID" value="AQP38405.1"/>
    <property type="molecule type" value="Genomic_DNA"/>
</dbReference>
<protein>
    <submittedName>
        <fullName evidence="1">Uncharacterized protein</fullName>
    </submittedName>
</protein>